<feature type="transmembrane region" description="Helical" evidence="1">
    <location>
        <begin position="219"/>
        <end position="238"/>
    </location>
</feature>
<keyword evidence="1" id="KW-0472">Membrane</keyword>
<evidence type="ECO:0000313" key="2">
    <source>
        <dbReference type="EMBL" id="SEK48127.1"/>
    </source>
</evidence>
<reference evidence="3" key="1">
    <citation type="submission" date="2016-10" db="EMBL/GenBank/DDBJ databases">
        <authorList>
            <person name="Varghese N."/>
        </authorList>
    </citation>
    <scope>NUCLEOTIDE SEQUENCE [LARGE SCALE GENOMIC DNA]</scope>
    <source>
        <strain evidence="3">ACV-9</strain>
    </source>
</reference>
<sequence>MTFSFAITVIFWLYVIFWIQVPGMLLVEFLLPRRLKAYTRLLSGFFLGFICLATIYFIESIIGVNGLIAIAGPVLSVIAFIRYFKKGRPSVYNAYEHFKWLGIIIFGFIFIVSTINFQFKYVGALSGQTTQVYHDFLFHTGNIVSLSRSFPNGDIRISGLTFYYHYFYELIFAMCKHIFGMDAFRLYMNGNALICAWPLTLAMMIVGERLRGDRSIRGVRYYSYYAGMLVSCICLLPVNVVGAKLPTSWLNNHLFGNGNAMGLALSITVLLVDVLVDVWYDKFSVRVMIAIYLLAATATGFKGTTGIVLVTISWSVFIIESVLVKKIHMPRFFYVFCASLGFVLTYMIVTVGLNPSGSNNRAMEVTPAGTLDASRVGQVFSKLGLDYMAFPWVIIAVLLCIVCIVGPCILAFTAFAYSKFRTLIKEKVIGDIFDWFVIGSVIIGVAAFCSVSVPGLSQGYFVITNAAFIFYGAMKYLIENKKTLISYVTYLFFGIGTAFLIIDIAYFCYDDIKQEAVYESEAGDRQDLVSADTMEAYLWLRDNTPEDAMVAVDRFTEDLDYRSIYFYCSAFSERQVYLEGYDYSDITEKQVEAMLSINEKFYSEDTAVAEAAMEMSGVDYLVVTELNHPDYWENSPKLKLVFTNDDVSIYRYYSDGGMSAVNK</sequence>
<dbReference type="AlphaFoldDB" id="A0A1H7HEJ2"/>
<evidence type="ECO:0008006" key="4">
    <source>
        <dbReference type="Google" id="ProtNLM"/>
    </source>
</evidence>
<feature type="transmembrane region" description="Helical" evidence="1">
    <location>
        <begin position="100"/>
        <end position="119"/>
    </location>
</feature>
<evidence type="ECO:0000313" key="3">
    <source>
        <dbReference type="Proteomes" id="UP000182321"/>
    </source>
</evidence>
<feature type="transmembrane region" description="Helical" evidence="1">
    <location>
        <begin position="459"/>
        <end position="478"/>
    </location>
</feature>
<feature type="transmembrane region" description="Helical" evidence="1">
    <location>
        <begin position="332"/>
        <end position="353"/>
    </location>
</feature>
<organism evidence="2 3">
    <name type="scientific">Pseudobutyrivibrio ruminis</name>
    <dbReference type="NCBI Taxonomy" id="46206"/>
    <lineage>
        <taxon>Bacteria</taxon>
        <taxon>Bacillati</taxon>
        <taxon>Bacillota</taxon>
        <taxon>Clostridia</taxon>
        <taxon>Lachnospirales</taxon>
        <taxon>Lachnospiraceae</taxon>
        <taxon>Pseudobutyrivibrio</taxon>
    </lineage>
</organism>
<feature type="transmembrane region" description="Helical" evidence="1">
    <location>
        <begin position="258"/>
        <end position="276"/>
    </location>
</feature>
<dbReference type="Proteomes" id="UP000182321">
    <property type="component" value="Unassembled WGS sequence"/>
</dbReference>
<keyword evidence="1" id="KW-1133">Transmembrane helix</keyword>
<gene>
    <name evidence="2" type="ORF">SAMN02910377_01012</name>
</gene>
<feature type="transmembrane region" description="Helical" evidence="1">
    <location>
        <begin position="283"/>
        <end position="301"/>
    </location>
</feature>
<protein>
    <recommendedName>
        <fullName evidence="4">Chlor_Arch_YYY domain-containing protein</fullName>
    </recommendedName>
</protein>
<feature type="transmembrane region" description="Helical" evidence="1">
    <location>
        <begin position="307"/>
        <end position="325"/>
    </location>
</feature>
<proteinExistence type="predicted"/>
<keyword evidence="1" id="KW-0812">Transmembrane</keyword>
<feature type="transmembrane region" description="Helical" evidence="1">
    <location>
        <begin position="38"/>
        <end position="58"/>
    </location>
</feature>
<evidence type="ECO:0000256" key="1">
    <source>
        <dbReference type="SAM" id="Phobius"/>
    </source>
</evidence>
<keyword evidence="3" id="KW-1185">Reference proteome</keyword>
<feature type="transmembrane region" description="Helical" evidence="1">
    <location>
        <begin position="485"/>
        <end position="507"/>
    </location>
</feature>
<feature type="transmembrane region" description="Helical" evidence="1">
    <location>
        <begin position="389"/>
        <end position="412"/>
    </location>
</feature>
<name>A0A1H7HEJ2_9FIRM</name>
<dbReference type="EMBL" id="FNZX01000005">
    <property type="protein sequence ID" value="SEK48127.1"/>
    <property type="molecule type" value="Genomic_DNA"/>
</dbReference>
<feature type="transmembrane region" description="Helical" evidence="1">
    <location>
        <begin position="432"/>
        <end position="453"/>
    </location>
</feature>
<feature type="transmembrane region" description="Helical" evidence="1">
    <location>
        <begin position="6"/>
        <end position="31"/>
    </location>
</feature>
<feature type="transmembrane region" description="Helical" evidence="1">
    <location>
        <begin position="186"/>
        <end position="207"/>
    </location>
</feature>
<dbReference type="RefSeq" id="WP_074789904.1">
    <property type="nucleotide sequence ID" value="NZ_FNZX01000005.1"/>
</dbReference>
<accession>A0A1H7HEJ2</accession>
<feature type="transmembrane region" description="Helical" evidence="1">
    <location>
        <begin position="64"/>
        <end position="84"/>
    </location>
</feature>